<feature type="region of interest" description="Disordered" evidence="7">
    <location>
        <begin position="228"/>
        <end position="253"/>
    </location>
</feature>
<dbReference type="PANTHER" id="PTHR12555:SF27">
    <property type="entry name" value="UBIQUITIN FUSION DEGRADATION UFD1 FAMILY PROTEIN"/>
    <property type="match status" value="1"/>
</dbReference>
<dbReference type="Gene3D" id="2.40.40.50">
    <property type="entry name" value="Ubiquitin fusion degradation protein UFD1, N-terminal domain"/>
    <property type="match status" value="1"/>
</dbReference>
<organism evidence="9 10">
    <name type="scientific">Aphanomyces euteiches</name>
    <dbReference type="NCBI Taxonomy" id="100861"/>
    <lineage>
        <taxon>Eukaryota</taxon>
        <taxon>Sar</taxon>
        <taxon>Stramenopiles</taxon>
        <taxon>Oomycota</taxon>
        <taxon>Saprolegniomycetes</taxon>
        <taxon>Saprolegniales</taxon>
        <taxon>Verrucalvaceae</taxon>
        <taxon>Aphanomyces</taxon>
    </lineage>
</organism>
<comment type="similarity">
    <text evidence="1">Belongs to the UFD1 family.</text>
</comment>
<dbReference type="GO" id="GO:0036503">
    <property type="term" value="P:ERAD pathway"/>
    <property type="evidence" value="ECO:0007669"/>
    <property type="project" value="TreeGrafter"/>
</dbReference>
<dbReference type="EMBL" id="VJMJ01000010">
    <property type="protein sequence ID" value="KAF0744172.1"/>
    <property type="molecule type" value="Genomic_DNA"/>
</dbReference>
<evidence type="ECO:0000256" key="6">
    <source>
        <dbReference type="PROSITE-ProRule" id="PRU00207"/>
    </source>
</evidence>
<keyword evidence="5 6" id="KW-0862">Zinc</keyword>
<evidence type="ECO:0000313" key="10">
    <source>
        <dbReference type="Proteomes" id="UP000481153"/>
    </source>
</evidence>
<evidence type="ECO:0000259" key="8">
    <source>
        <dbReference type="PROSITE" id="PS50145"/>
    </source>
</evidence>
<evidence type="ECO:0000256" key="2">
    <source>
        <dbReference type="ARBA" id="ARBA00022723"/>
    </source>
</evidence>
<dbReference type="GO" id="GO:0006511">
    <property type="term" value="P:ubiquitin-dependent protein catabolic process"/>
    <property type="evidence" value="ECO:0007669"/>
    <property type="project" value="InterPro"/>
</dbReference>
<dbReference type="AlphaFoldDB" id="A0A6G0XUI3"/>
<evidence type="ECO:0000256" key="1">
    <source>
        <dbReference type="ARBA" id="ARBA00006043"/>
    </source>
</evidence>
<keyword evidence="10" id="KW-1185">Reference proteome</keyword>
<dbReference type="GO" id="GO:0008270">
    <property type="term" value="F:zinc ion binding"/>
    <property type="evidence" value="ECO:0007669"/>
    <property type="project" value="UniProtKB-KW"/>
</dbReference>
<evidence type="ECO:0000313" key="9">
    <source>
        <dbReference type="EMBL" id="KAF0744172.1"/>
    </source>
</evidence>
<feature type="domain" description="TRAF-type" evidence="8">
    <location>
        <begin position="465"/>
        <end position="508"/>
    </location>
</feature>
<dbReference type="PROSITE" id="PS50145">
    <property type="entry name" value="ZF_TRAF"/>
    <property type="match status" value="1"/>
</dbReference>
<keyword evidence="4" id="KW-0833">Ubl conjugation pathway</keyword>
<keyword evidence="2 6" id="KW-0479">Metal-binding</keyword>
<evidence type="ECO:0000256" key="3">
    <source>
        <dbReference type="ARBA" id="ARBA00022771"/>
    </source>
</evidence>
<dbReference type="InterPro" id="IPR001293">
    <property type="entry name" value="Znf_TRAF"/>
</dbReference>
<dbReference type="InterPro" id="IPR004854">
    <property type="entry name" value="Ufd1-like"/>
</dbReference>
<keyword evidence="3 6" id="KW-0863">Zinc-finger</keyword>
<dbReference type="Gene3D" id="3.30.40.10">
    <property type="entry name" value="Zinc/RING finger domain, C3HC4 (zinc finger)"/>
    <property type="match status" value="1"/>
</dbReference>
<protein>
    <recommendedName>
        <fullName evidence="8">TRAF-type domain-containing protein</fullName>
    </recommendedName>
</protein>
<dbReference type="PANTHER" id="PTHR12555">
    <property type="entry name" value="UBIQUITIN FUSION DEGRADATON PROTEIN 1"/>
    <property type="match status" value="1"/>
</dbReference>
<dbReference type="InterPro" id="IPR055417">
    <property type="entry name" value="UFD1_N1"/>
</dbReference>
<reference evidence="9 10" key="1">
    <citation type="submission" date="2019-07" db="EMBL/GenBank/DDBJ databases">
        <title>Genomics analysis of Aphanomyces spp. identifies a new class of oomycete effector associated with host adaptation.</title>
        <authorList>
            <person name="Gaulin E."/>
        </authorList>
    </citation>
    <scope>NUCLEOTIDE SEQUENCE [LARGE SCALE GENOMIC DNA]</scope>
    <source>
        <strain evidence="9 10">ATCC 201684</strain>
    </source>
</reference>
<dbReference type="VEuPathDB" id="FungiDB:AeMF1_016888"/>
<evidence type="ECO:0000256" key="7">
    <source>
        <dbReference type="SAM" id="MobiDB-lite"/>
    </source>
</evidence>
<evidence type="ECO:0000256" key="5">
    <source>
        <dbReference type="ARBA" id="ARBA00022833"/>
    </source>
</evidence>
<dbReference type="Proteomes" id="UP000481153">
    <property type="component" value="Unassembled WGS sequence"/>
</dbReference>
<feature type="compositionally biased region" description="Basic residues" evidence="7">
    <location>
        <begin position="651"/>
        <end position="662"/>
    </location>
</feature>
<proteinExistence type="inferred from homology"/>
<comment type="caution">
    <text evidence="9">The sequence shown here is derived from an EMBL/GenBank/DDBJ whole genome shotgun (WGS) entry which is preliminary data.</text>
</comment>
<gene>
    <name evidence="9" type="ORF">Ae201684_001313</name>
</gene>
<dbReference type="InterPro" id="IPR042299">
    <property type="entry name" value="Ufd1-like_Nn"/>
</dbReference>
<feature type="zinc finger region" description="TRAF-type" evidence="6">
    <location>
        <begin position="465"/>
        <end position="508"/>
    </location>
</feature>
<sequence>MAVMARRKAVTSGRSCAPRGQLVPFTGTLVCNSVAFIDKPDLEIGDKVILPSKTLLEIQCLKIPLPLLFKLTSPTLRTLCQYGGVMEFSAPDGQVTCHAVLIPNARTKMYAPYWMMDALGVDEGGQIHIESVLAVRLSLWCISIDAGSRFQRAFTASFSQTSLNSWTLLHSSALLESTMRRYSCLSLDSFVMMEYGNQRYKLKVVDVKPASVVHLFGDVDLEVDFKMPEKTDPRRPNSAIPRNPSGEVTQSTLPQVSPAPFVSMSRFLLTEMYRSAMSTSFGRRLADGGFVQSTIDNNATSEPSTRKQSFHQAQAKAFKPREALDPFKFKGVRAFATTGFSLVDNQTCKQPATNIPLEVASKESTRGETTAPLPTESTCTYCLAEIPVTNAELHALRCKQNVAYHRYCCPICHEKILRSQEHGHVHCAKCSFIGTSEAVTLHNAATHAEVRCECGERLSTDALAVHKESKCRLTMIPCGLCSLTFKREKFDAHYTTCSNRTQQCEVCTKYINVVAFDKHVETCGTKRSPPKSKADKADAVFACPYCSRTTFATMEALTTHTDTACPIARSFHNQETPILRGKLRRKGDLVKPKTLQKAGERIAQAKELPSNQTVESFGPQVVRPLRGSAVPAQETKQSRQKQVDAILSSSRSHHKPKPTKRL</sequence>
<dbReference type="InterPro" id="IPR013083">
    <property type="entry name" value="Znf_RING/FYVE/PHD"/>
</dbReference>
<evidence type="ECO:0000256" key="4">
    <source>
        <dbReference type="ARBA" id="ARBA00022786"/>
    </source>
</evidence>
<dbReference type="GO" id="GO:0034098">
    <property type="term" value="C:VCP-NPL4-UFD1 AAA ATPase complex"/>
    <property type="evidence" value="ECO:0007669"/>
    <property type="project" value="TreeGrafter"/>
</dbReference>
<dbReference type="InterPro" id="IPR055418">
    <property type="entry name" value="UFD1_N2"/>
</dbReference>
<dbReference type="Gene3D" id="3.10.330.10">
    <property type="match status" value="1"/>
</dbReference>
<name>A0A6G0XUI3_9STRA</name>
<feature type="region of interest" description="Disordered" evidence="7">
    <location>
        <begin position="607"/>
        <end position="662"/>
    </location>
</feature>
<dbReference type="Pfam" id="PF03152">
    <property type="entry name" value="UFD1_N1"/>
    <property type="match status" value="1"/>
</dbReference>
<accession>A0A6G0XUI3</accession>
<dbReference type="GO" id="GO:0031593">
    <property type="term" value="F:polyubiquitin modification-dependent protein binding"/>
    <property type="evidence" value="ECO:0007669"/>
    <property type="project" value="TreeGrafter"/>
</dbReference>
<dbReference type="Pfam" id="PF24842">
    <property type="entry name" value="UFD1_N2"/>
    <property type="match status" value="1"/>
</dbReference>